<protein>
    <recommendedName>
        <fullName evidence="3">HAT C-terminal dimerisation domain-containing protein</fullName>
    </recommendedName>
</protein>
<reference evidence="1 2" key="1">
    <citation type="journal article" date="2010" name="Science">
        <title>Genomic comparison of the ants Camponotus floridanus and Harpegnathos saltator.</title>
        <authorList>
            <person name="Bonasio R."/>
            <person name="Zhang G."/>
            <person name="Ye C."/>
            <person name="Mutti N.S."/>
            <person name="Fang X."/>
            <person name="Qin N."/>
            <person name="Donahue G."/>
            <person name="Yang P."/>
            <person name="Li Q."/>
            <person name="Li C."/>
            <person name="Zhang P."/>
            <person name="Huang Z."/>
            <person name="Berger S.L."/>
            <person name="Reinberg D."/>
            <person name="Wang J."/>
            <person name="Liebig J."/>
        </authorList>
    </citation>
    <scope>NUCLEOTIDE SEQUENCE [LARGE SCALE GENOMIC DNA]</scope>
    <source>
        <strain evidence="2">C129</strain>
    </source>
</reference>
<organism evidence="2">
    <name type="scientific">Camponotus floridanus</name>
    <name type="common">Florida carpenter ant</name>
    <dbReference type="NCBI Taxonomy" id="104421"/>
    <lineage>
        <taxon>Eukaryota</taxon>
        <taxon>Metazoa</taxon>
        <taxon>Ecdysozoa</taxon>
        <taxon>Arthropoda</taxon>
        <taxon>Hexapoda</taxon>
        <taxon>Insecta</taxon>
        <taxon>Pterygota</taxon>
        <taxon>Neoptera</taxon>
        <taxon>Endopterygota</taxon>
        <taxon>Hymenoptera</taxon>
        <taxon>Apocrita</taxon>
        <taxon>Aculeata</taxon>
        <taxon>Formicoidea</taxon>
        <taxon>Formicidae</taxon>
        <taxon>Formicinae</taxon>
        <taxon>Camponotus</taxon>
    </lineage>
</organism>
<feature type="non-terminal residue" evidence="1">
    <location>
        <position position="1"/>
    </location>
</feature>
<dbReference type="Proteomes" id="UP000000311">
    <property type="component" value="Unassembled WGS sequence"/>
</dbReference>
<evidence type="ECO:0000313" key="2">
    <source>
        <dbReference type="Proteomes" id="UP000000311"/>
    </source>
</evidence>
<proteinExistence type="predicted"/>
<dbReference type="InParanoid" id="E1ZXN3"/>
<evidence type="ECO:0000313" key="1">
    <source>
        <dbReference type="EMBL" id="EFN74057.1"/>
    </source>
</evidence>
<dbReference type="EMBL" id="GL435074">
    <property type="protein sequence ID" value="EFN74057.1"/>
    <property type="molecule type" value="Genomic_DNA"/>
</dbReference>
<gene>
    <name evidence="1" type="ORF">EAG_02586</name>
</gene>
<dbReference type="AlphaFoldDB" id="E1ZXN3"/>
<evidence type="ECO:0008006" key="3">
    <source>
        <dbReference type="Google" id="ProtNLM"/>
    </source>
</evidence>
<name>E1ZXN3_CAMFO</name>
<accession>E1ZXN3</accession>
<keyword evidence="2" id="KW-1185">Reference proteome</keyword>
<sequence length="63" mass="7193">DEMWKKIFKCKYPNMKFLLNAVRSLPNSNADPGRKFSLLTDLKTKKRNELSSACINASCVLKS</sequence>
<feature type="non-terminal residue" evidence="1">
    <location>
        <position position="63"/>
    </location>
</feature>